<gene>
    <name evidence="3" type="ORF">K7862_03310</name>
</gene>
<reference evidence="3 4" key="1">
    <citation type="submission" date="2021-08" db="EMBL/GenBank/DDBJ databases">
        <title>WGS of actinomycetes from Thailand.</title>
        <authorList>
            <person name="Thawai C."/>
        </authorList>
    </citation>
    <scope>NUCLEOTIDE SEQUENCE [LARGE SCALE GENOMIC DNA]</scope>
    <source>
        <strain evidence="3 4">PLK6-54</strain>
    </source>
</reference>
<name>A0ABS7Q0K7_9ACTN</name>
<dbReference type="Proteomes" id="UP000778578">
    <property type="component" value="Unassembled WGS sequence"/>
</dbReference>
<dbReference type="RefSeq" id="WP_222960313.1">
    <property type="nucleotide sequence ID" value="NZ_JAINZZ010000002.1"/>
</dbReference>
<organism evidence="3 4">
    <name type="scientific">Actinacidiphila acidipaludis</name>
    <dbReference type="NCBI Taxonomy" id="2873382"/>
    <lineage>
        <taxon>Bacteria</taxon>
        <taxon>Bacillati</taxon>
        <taxon>Actinomycetota</taxon>
        <taxon>Actinomycetes</taxon>
        <taxon>Kitasatosporales</taxon>
        <taxon>Streptomycetaceae</taxon>
        <taxon>Actinacidiphila</taxon>
    </lineage>
</organism>
<dbReference type="InterPro" id="IPR034660">
    <property type="entry name" value="DinB/YfiT-like"/>
</dbReference>
<evidence type="ECO:0000313" key="3">
    <source>
        <dbReference type="EMBL" id="MBY8876670.1"/>
    </source>
</evidence>
<feature type="region of interest" description="Disordered" evidence="1">
    <location>
        <begin position="224"/>
        <end position="243"/>
    </location>
</feature>
<dbReference type="GO" id="GO:0016853">
    <property type="term" value="F:isomerase activity"/>
    <property type="evidence" value="ECO:0007669"/>
    <property type="project" value="UniProtKB-KW"/>
</dbReference>
<keyword evidence="4" id="KW-1185">Reference proteome</keyword>
<dbReference type="InterPro" id="IPR036527">
    <property type="entry name" value="SCP2_sterol-bd_dom_sf"/>
</dbReference>
<dbReference type="InterPro" id="IPR017517">
    <property type="entry name" value="Maleyloyr_isom"/>
</dbReference>
<keyword evidence="3" id="KW-0413">Isomerase</keyword>
<evidence type="ECO:0000313" key="4">
    <source>
        <dbReference type="Proteomes" id="UP000778578"/>
    </source>
</evidence>
<dbReference type="SUPFAM" id="SSF55718">
    <property type="entry name" value="SCP-like"/>
    <property type="match status" value="1"/>
</dbReference>
<dbReference type="InterPro" id="IPR024344">
    <property type="entry name" value="MDMPI_metal-binding"/>
</dbReference>
<comment type="caution">
    <text evidence="3">The sequence shown here is derived from an EMBL/GenBank/DDBJ whole genome shotgun (WGS) entry which is preliminary data.</text>
</comment>
<dbReference type="Pfam" id="PF11716">
    <property type="entry name" value="MDMPI_N"/>
    <property type="match status" value="1"/>
</dbReference>
<dbReference type="Gene3D" id="3.30.1050.20">
    <property type="match status" value="1"/>
</dbReference>
<proteinExistence type="predicted"/>
<accession>A0ABS7Q0K7</accession>
<dbReference type="Gene3D" id="1.20.120.450">
    <property type="entry name" value="dinb family like domain"/>
    <property type="match status" value="1"/>
</dbReference>
<evidence type="ECO:0000256" key="1">
    <source>
        <dbReference type="SAM" id="MobiDB-lite"/>
    </source>
</evidence>
<dbReference type="EMBL" id="JAINZZ010000002">
    <property type="protein sequence ID" value="MBY8876670.1"/>
    <property type="molecule type" value="Genomic_DNA"/>
</dbReference>
<evidence type="ECO:0000259" key="2">
    <source>
        <dbReference type="Pfam" id="PF11716"/>
    </source>
</evidence>
<dbReference type="SUPFAM" id="SSF109854">
    <property type="entry name" value="DinB/YfiT-like putative metalloenzymes"/>
    <property type="match status" value="1"/>
</dbReference>
<protein>
    <submittedName>
        <fullName evidence="3">Maleylpyruvate isomerase family mycothiol-dependent enzyme</fullName>
    </submittedName>
</protein>
<feature type="domain" description="Mycothiol-dependent maleylpyruvate isomerase metal-binding" evidence="2">
    <location>
        <begin position="16"/>
        <end position="151"/>
    </location>
</feature>
<feature type="compositionally biased region" description="Pro residues" evidence="1">
    <location>
        <begin position="234"/>
        <end position="243"/>
    </location>
</feature>
<sequence length="243" mass="25423">MTVQRPDPERDTAAVADATAELLEAVAALPDDALAEPSLLPGWSRGHVLAHLVGNADGLVNLLTWARTGEETAMYGPGDARERAIEEGAGRSREEHMAALRESGARFTEAVAQLPPAGWAAQVVMRTGRVVAAAEIPWRRLVELRLHHVDLGIGTGCDDLPEDFAARELAWIVDGLTGHEGIAAVRLHDTSAGQKWTIGAAAEPDITVSGGTAALLAWVSGRGDGGGLSVSPDRPLPVLPPLG</sequence>
<dbReference type="NCBIfam" id="TIGR03083">
    <property type="entry name" value="maleylpyruvate isomerase family mycothiol-dependent enzyme"/>
    <property type="match status" value="1"/>
</dbReference>